<protein>
    <submittedName>
        <fullName evidence="1">Uncharacterized protein</fullName>
    </submittedName>
</protein>
<evidence type="ECO:0000313" key="2">
    <source>
        <dbReference type="Proteomes" id="UP000807353"/>
    </source>
</evidence>
<accession>A0A9P5Y9N0</accession>
<dbReference type="AlphaFoldDB" id="A0A9P5Y9N0"/>
<comment type="caution">
    <text evidence="1">The sequence shown here is derived from an EMBL/GenBank/DDBJ whole genome shotgun (WGS) entry which is preliminary data.</text>
</comment>
<gene>
    <name evidence="1" type="ORF">BDZ94DRAFT_1254854</name>
</gene>
<evidence type="ECO:0000313" key="1">
    <source>
        <dbReference type="EMBL" id="KAF9465229.1"/>
    </source>
</evidence>
<reference evidence="1" key="1">
    <citation type="submission" date="2020-11" db="EMBL/GenBank/DDBJ databases">
        <authorList>
            <consortium name="DOE Joint Genome Institute"/>
            <person name="Ahrendt S."/>
            <person name="Riley R."/>
            <person name="Andreopoulos W."/>
            <person name="Labutti K."/>
            <person name="Pangilinan J."/>
            <person name="Ruiz-Duenas F.J."/>
            <person name="Barrasa J.M."/>
            <person name="Sanchez-Garcia M."/>
            <person name="Camarero S."/>
            <person name="Miyauchi S."/>
            <person name="Serrano A."/>
            <person name="Linde D."/>
            <person name="Babiker R."/>
            <person name="Drula E."/>
            <person name="Ayuso-Fernandez I."/>
            <person name="Pacheco R."/>
            <person name="Padilla G."/>
            <person name="Ferreira P."/>
            <person name="Barriuso J."/>
            <person name="Kellner H."/>
            <person name="Castanera R."/>
            <person name="Alfaro M."/>
            <person name="Ramirez L."/>
            <person name="Pisabarro A.G."/>
            <person name="Kuo A."/>
            <person name="Tritt A."/>
            <person name="Lipzen A."/>
            <person name="He G."/>
            <person name="Yan M."/>
            <person name="Ng V."/>
            <person name="Cullen D."/>
            <person name="Martin F."/>
            <person name="Rosso M.-N."/>
            <person name="Henrissat B."/>
            <person name="Hibbett D."/>
            <person name="Martinez A.T."/>
            <person name="Grigoriev I.V."/>
        </authorList>
    </citation>
    <scope>NUCLEOTIDE SEQUENCE</scope>
    <source>
        <strain evidence="1">CBS 247.69</strain>
    </source>
</reference>
<dbReference type="Proteomes" id="UP000807353">
    <property type="component" value="Unassembled WGS sequence"/>
</dbReference>
<dbReference type="EMBL" id="MU150249">
    <property type="protein sequence ID" value="KAF9465229.1"/>
    <property type="molecule type" value="Genomic_DNA"/>
</dbReference>
<sequence>MTWLDGIPRATRNLSPPQDVTGPWGISVLDDRILLFFCEVLPNKSWKSRVYLVDLRDEETYHFRMVAEIPIRLSMVEVLPRNGGGFVSAELEAGSATFRIHSQDGHVLKHISFPVVAAYGNLVIEGETISLCISSGNPPTDMAEFNRGLQDVARGVRVGEQSHSTTTNAIPDQIVVWDHSQETLEKFPILQDPKCPMLHSANFRYITPNMIALAGAAEGTYGIDAGLLGCFSIKGPPYTRTFAQSPHTSRDLIQYKVGKPGSSQPSDIFVHIHDGGRISIFHRDLLSGQLPSPPVLNSYNLLEATLHPSHHRAIKGEVNKHACFSENRVLIVAEPDPNFEDDQSPVAMIIDFDQRRVGSIVSLDSSSRQDLESRLSDENARVRVITRRYNVNAAYEEDDAEYPYPLPPNAEWEAHLRQIYLDGVARLEEGSEPPALEFEEPPINHRKDRLFGFVESRVQIPDNIDPSTLVITSSALISIPENSHADWVIYFFED</sequence>
<name>A0A9P5Y9N0_9AGAR</name>
<keyword evidence="2" id="KW-1185">Reference proteome</keyword>
<organism evidence="1 2">
    <name type="scientific">Collybia nuda</name>
    <dbReference type="NCBI Taxonomy" id="64659"/>
    <lineage>
        <taxon>Eukaryota</taxon>
        <taxon>Fungi</taxon>
        <taxon>Dikarya</taxon>
        <taxon>Basidiomycota</taxon>
        <taxon>Agaricomycotina</taxon>
        <taxon>Agaricomycetes</taxon>
        <taxon>Agaricomycetidae</taxon>
        <taxon>Agaricales</taxon>
        <taxon>Tricholomatineae</taxon>
        <taxon>Clitocybaceae</taxon>
        <taxon>Collybia</taxon>
    </lineage>
</organism>
<proteinExistence type="predicted"/>
<dbReference type="OrthoDB" id="2885612at2759"/>